<sequence length="59" mass="6955">MTQFKIGDVVQLPQKTWQQITAVVIYYDTKADRYLVRVGASQQIYFRPNELTRYSAKIN</sequence>
<gene>
    <name evidence="1" type="ORF">ACFQ4R_09800</name>
</gene>
<dbReference type="EMBL" id="JBHTOH010000089">
    <property type="protein sequence ID" value="MFD1411877.1"/>
    <property type="molecule type" value="Genomic_DNA"/>
</dbReference>
<reference evidence="2" key="1">
    <citation type="journal article" date="2019" name="Int. J. Syst. Evol. Microbiol.">
        <title>The Global Catalogue of Microorganisms (GCM) 10K type strain sequencing project: providing services to taxonomists for standard genome sequencing and annotation.</title>
        <authorList>
            <consortium name="The Broad Institute Genomics Platform"/>
            <consortium name="The Broad Institute Genome Sequencing Center for Infectious Disease"/>
            <person name="Wu L."/>
            <person name="Ma J."/>
        </authorList>
    </citation>
    <scope>NUCLEOTIDE SEQUENCE [LARGE SCALE GENOMIC DNA]</scope>
    <source>
        <strain evidence="2">CCM 8937</strain>
    </source>
</reference>
<dbReference type="Proteomes" id="UP001597191">
    <property type="component" value="Unassembled WGS sequence"/>
</dbReference>
<dbReference type="RefSeq" id="WP_125649682.1">
    <property type="nucleotide sequence ID" value="NZ_JBHTOH010000089.1"/>
</dbReference>
<evidence type="ECO:0000313" key="2">
    <source>
        <dbReference type="Proteomes" id="UP001597191"/>
    </source>
</evidence>
<evidence type="ECO:0008006" key="3">
    <source>
        <dbReference type="Google" id="ProtNLM"/>
    </source>
</evidence>
<organism evidence="1 2">
    <name type="scientific">Lapidilactobacillus gannanensis</name>
    <dbReference type="NCBI Taxonomy" id="2486002"/>
    <lineage>
        <taxon>Bacteria</taxon>
        <taxon>Bacillati</taxon>
        <taxon>Bacillota</taxon>
        <taxon>Bacilli</taxon>
        <taxon>Lactobacillales</taxon>
        <taxon>Lactobacillaceae</taxon>
        <taxon>Lapidilactobacillus</taxon>
    </lineage>
</organism>
<evidence type="ECO:0000313" key="1">
    <source>
        <dbReference type="EMBL" id="MFD1411877.1"/>
    </source>
</evidence>
<comment type="caution">
    <text evidence="1">The sequence shown here is derived from an EMBL/GenBank/DDBJ whole genome shotgun (WGS) entry which is preliminary data.</text>
</comment>
<accession>A0ABW4BQY9</accession>
<proteinExistence type="predicted"/>
<keyword evidence="2" id="KW-1185">Reference proteome</keyword>
<protein>
    <recommendedName>
        <fullName evidence="3">DUF2187 domain-containing protein</fullName>
    </recommendedName>
</protein>
<name>A0ABW4BQY9_9LACO</name>